<dbReference type="InterPro" id="IPR009040">
    <property type="entry name" value="Ferritin-like_diiron"/>
</dbReference>
<evidence type="ECO:0000259" key="6">
    <source>
        <dbReference type="PROSITE" id="PS50905"/>
    </source>
</evidence>
<dbReference type="PROSITE" id="PS50905">
    <property type="entry name" value="FERRITIN_LIKE"/>
    <property type="match status" value="1"/>
</dbReference>
<dbReference type="PANTHER" id="PTHR43865">
    <property type="entry name" value="RUBRERYTHRIN-RELATED"/>
    <property type="match status" value="1"/>
</dbReference>
<dbReference type="SUPFAM" id="SSF47240">
    <property type="entry name" value="Ferritin-like"/>
    <property type="match status" value="1"/>
</dbReference>
<feature type="domain" description="Ferritin-like diiron" evidence="6">
    <location>
        <begin position="2"/>
        <end position="149"/>
    </location>
</feature>
<dbReference type="InterPro" id="IPR012347">
    <property type="entry name" value="Ferritin-like"/>
</dbReference>
<evidence type="ECO:0000256" key="2">
    <source>
        <dbReference type="ARBA" id="ARBA00022448"/>
    </source>
</evidence>
<accession>A0A9D2IW44</accession>
<reference evidence="7" key="2">
    <citation type="submission" date="2021-04" db="EMBL/GenBank/DDBJ databases">
        <authorList>
            <person name="Gilroy R."/>
        </authorList>
    </citation>
    <scope>NUCLEOTIDE SEQUENCE</scope>
    <source>
        <strain evidence="7">CHK33-5263</strain>
    </source>
</reference>
<gene>
    <name evidence="7" type="ORF">H9812_07965</name>
</gene>
<dbReference type="Gene3D" id="1.20.1260.10">
    <property type="match status" value="1"/>
</dbReference>
<dbReference type="InterPro" id="IPR048574">
    <property type="entry name" value="RUBY_RBDX"/>
</dbReference>
<evidence type="ECO:0000256" key="5">
    <source>
        <dbReference type="ARBA" id="ARBA00023004"/>
    </source>
</evidence>
<dbReference type="Proteomes" id="UP000824044">
    <property type="component" value="Unassembled WGS sequence"/>
</dbReference>
<keyword evidence="3" id="KW-0479">Metal-binding</keyword>
<dbReference type="InterPro" id="IPR052364">
    <property type="entry name" value="Rubrerythrin"/>
</dbReference>
<protein>
    <submittedName>
        <fullName evidence="7">Rubrerythrin family protein</fullName>
    </submittedName>
</protein>
<evidence type="ECO:0000313" key="8">
    <source>
        <dbReference type="Proteomes" id="UP000824044"/>
    </source>
</evidence>
<dbReference type="Pfam" id="PF02915">
    <property type="entry name" value="Rubrerythrin"/>
    <property type="match status" value="2"/>
</dbReference>
<evidence type="ECO:0000256" key="3">
    <source>
        <dbReference type="ARBA" id="ARBA00022723"/>
    </source>
</evidence>
<dbReference type="Gene3D" id="2.20.28.10">
    <property type="match status" value="1"/>
</dbReference>
<dbReference type="SUPFAM" id="SSF57802">
    <property type="entry name" value="Rubredoxin-like"/>
    <property type="match status" value="1"/>
</dbReference>
<dbReference type="AlphaFoldDB" id="A0A9D2IW44"/>
<dbReference type="PANTHER" id="PTHR43865:SF1">
    <property type="entry name" value="RUBRERYTHRIN-RELATED"/>
    <property type="match status" value="1"/>
</dbReference>
<keyword evidence="2" id="KW-0813">Transport</keyword>
<dbReference type="InterPro" id="IPR003251">
    <property type="entry name" value="Rr_diiron-bd_dom"/>
</dbReference>
<proteinExistence type="predicted"/>
<keyword evidence="5" id="KW-0408">Iron</keyword>
<name>A0A9D2IW44_9FIRM</name>
<dbReference type="GO" id="GO:0046872">
    <property type="term" value="F:metal ion binding"/>
    <property type="evidence" value="ECO:0007669"/>
    <property type="project" value="UniProtKB-KW"/>
</dbReference>
<keyword evidence="4" id="KW-0249">Electron transport</keyword>
<evidence type="ECO:0000256" key="4">
    <source>
        <dbReference type="ARBA" id="ARBA00022982"/>
    </source>
</evidence>
<sequence>MDFTKTQTFYNLARGFAGECQAGMRYQLTAKAAMKQGYEVLADTIRSIAKNETNHAKVFFEALLQNAGSCDDVHIDAHYPFHAGTLEDNLRFAAMDEESEAEELYPSFAKIAREEGFGQIALKFEQIAKVESHHRVIFNYLYEAFKDGSLYSADRPMLWVCSECGYMHTSKDAWNICPLCGASQGEVELHLPYAKDHL</sequence>
<dbReference type="CDD" id="cd01041">
    <property type="entry name" value="Rubrerythrin"/>
    <property type="match status" value="1"/>
</dbReference>
<evidence type="ECO:0000313" key="7">
    <source>
        <dbReference type="EMBL" id="HIZ25381.1"/>
    </source>
</evidence>
<comment type="cofactor">
    <cofactor evidence="1">
        <name>Fe(3+)</name>
        <dbReference type="ChEBI" id="CHEBI:29034"/>
    </cofactor>
</comment>
<dbReference type="Pfam" id="PF21349">
    <property type="entry name" value="RUBY_RBDX"/>
    <property type="match status" value="1"/>
</dbReference>
<reference evidence="7" key="1">
    <citation type="journal article" date="2021" name="PeerJ">
        <title>Extensive microbial diversity within the chicken gut microbiome revealed by metagenomics and culture.</title>
        <authorList>
            <person name="Gilroy R."/>
            <person name="Ravi A."/>
            <person name="Getino M."/>
            <person name="Pursley I."/>
            <person name="Horton D.L."/>
            <person name="Alikhan N.F."/>
            <person name="Baker D."/>
            <person name="Gharbi K."/>
            <person name="Hall N."/>
            <person name="Watson M."/>
            <person name="Adriaenssens E.M."/>
            <person name="Foster-Nyarko E."/>
            <person name="Jarju S."/>
            <person name="Secka A."/>
            <person name="Antonio M."/>
            <person name="Oren A."/>
            <person name="Chaudhuri R.R."/>
            <person name="La Ragione R."/>
            <person name="Hildebrand F."/>
            <person name="Pallen M.J."/>
        </authorList>
    </citation>
    <scope>NUCLEOTIDE SEQUENCE</scope>
    <source>
        <strain evidence="7">CHK33-5263</strain>
    </source>
</reference>
<comment type="caution">
    <text evidence="7">The sequence shown here is derived from an EMBL/GenBank/DDBJ whole genome shotgun (WGS) entry which is preliminary data.</text>
</comment>
<dbReference type="EMBL" id="DXBS01000145">
    <property type="protein sequence ID" value="HIZ25381.1"/>
    <property type="molecule type" value="Genomic_DNA"/>
</dbReference>
<dbReference type="GO" id="GO:0016491">
    <property type="term" value="F:oxidoreductase activity"/>
    <property type="evidence" value="ECO:0007669"/>
    <property type="project" value="InterPro"/>
</dbReference>
<organism evidence="7 8">
    <name type="scientific">Candidatus Gallimonas intestinigallinarum</name>
    <dbReference type="NCBI Taxonomy" id="2838604"/>
    <lineage>
        <taxon>Bacteria</taxon>
        <taxon>Bacillati</taxon>
        <taxon>Bacillota</taxon>
        <taxon>Clostridia</taxon>
        <taxon>Candidatus Gallimonas</taxon>
    </lineage>
</organism>
<evidence type="ECO:0000256" key="1">
    <source>
        <dbReference type="ARBA" id="ARBA00001965"/>
    </source>
</evidence>
<dbReference type="InterPro" id="IPR009078">
    <property type="entry name" value="Ferritin-like_SF"/>
</dbReference>